<dbReference type="EMBL" id="BMIJ01000005">
    <property type="protein sequence ID" value="GGB97905.1"/>
    <property type="molecule type" value="Genomic_DNA"/>
</dbReference>
<dbReference type="Proteomes" id="UP000629025">
    <property type="component" value="Unassembled WGS sequence"/>
</dbReference>
<sequence length="99" mass="10937">MPNISCAHCADGSALDIGFSMAFQPIVDLHDRSPARQAIVRAIVSLCQELDIGPLAEGVETRDELRCLSDLGIYLYQGYYFAKPAFESLAEVPEDRFDI</sequence>
<proteinExistence type="predicted"/>
<dbReference type="InterPro" id="IPR035919">
    <property type="entry name" value="EAL_sf"/>
</dbReference>
<evidence type="ECO:0000259" key="1">
    <source>
        <dbReference type="PROSITE" id="PS50883"/>
    </source>
</evidence>
<gene>
    <name evidence="2" type="ORF">GCM10011352_25020</name>
</gene>
<keyword evidence="3" id="KW-1185">Reference proteome</keyword>
<dbReference type="SUPFAM" id="SSF141868">
    <property type="entry name" value="EAL domain-like"/>
    <property type="match status" value="1"/>
</dbReference>
<dbReference type="InterPro" id="IPR001633">
    <property type="entry name" value="EAL_dom"/>
</dbReference>
<dbReference type="PANTHER" id="PTHR33121">
    <property type="entry name" value="CYCLIC DI-GMP PHOSPHODIESTERASE PDEF"/>
    <property type="match status" value="1"/>
</dbReference>
<name>A0ABQ1KJ05_9GAMM</name>
<comment type="caution">
    <text evidence="2">The sequence shown here is derived from an EMBL/GenBank/DDBJ whole genome shotgun (WGS) entry which is preliminary data.</text>
</comment>
<reference evidence="3" key="1">
    <citation type="journal article" date="2019" name="Int. J. Syst. Evol. Microbiol.">
        <title>The Global Catalogue of Microorganisms (GCM) 10K type strain sequencing project: providing services to taxonomists for standard genome sequencing and annotation.</title>
        <authorList>
            <consortium name="The Broad Institute Genomics Platform"/>
            <consortium name="The Broad Institute Genome Sequencing Center for Infectious Disease"/>
            <person name="Wu L."/>
            <person name="Ma J."/>
        </authorList>
    </citation>
    <scope>NUCLEOTIDE SEQUENCE [LARGE SCALE GENOMIC DNA]</scope>
    <source>
        <strain evidence="3">CGMCC 1.15341</strain>
    </source>
</reference>
<dbReference type="InterPro" id="IPR050706">
    <property type="entry name" value="Cyclic-di-GMP_PDE-like"/>
</dbReference>
<evidence type="ECO:0000313" key="3">
    <source>
        <dbReference type="Proteomes" id="UP000629025"/>
    </source>
</evidence>
<dbReference type="Pfam" id="PF00563">
    <property type="entry name" value="EAL"/>
    <property type="match status" value="1"/>
</dbReference>
<dbReference type="RefSeq" id="WP_188748819.1">
    <property type="nucleotide sequence ID" value="NZ_BMIJ01000005.1"/>
</dbReference>
<organism evidence="2 3">
    <name type="scientific">Marinobacterium zhoushanense</name>
    <dbReference type="NCBI Taxonomy" id="1679163"/>
    <lineage>
        <taxon>Bacteria</taxon>
        <taxon>Pseudomonadati</taxon>
        <taxon>Pseudomonadota</taxon>
        <taxon>Gammaproteobacteria</taxon>
        <taxon>Oceanospirillales</taxon>
        <taxon>Oceanospirillaceae</taxon>
        <taxon>Marinobacterium</taxon>
    </lineage>
</organism>
<protein>
    <recommendedName>
        <fullName evidence="1">EAL domain-containing protein</fullName>
    </recommendedName>
</protein>
<evidence type="ECO:0000313" key="2">
    <source>
        <dbReference type="EMBL" id="GGB97905.1"/>
    </source>
</evidence>
<dbReference type="PROSITE" id="PS50883">
    <property type="entry name" value="EAL"/>
    <property type="match status" value="1"/>
</dbReference>
<feature type="domain" description="EAL" evidence="1">
    <location>
        <begin position="1"/>
        <end position="98"/>
    </location>
</feature>
<dbReference type="PANTHER" id="PTHR33121:SF15">
    <property type="entry name" value="BLUE LIGHT- AND TEMPERATURE-REGULATED ANTIREPRESSOR BLUF"/>
    <property type="match status" value="1"/>
</dbReference>
<accession>A0ABQ1KJ05</accession>
<dbReference type="Gene3D" id="3.20.20.450">
    <property type="entry name" value="EAL domain"/>
    <property type="match status" value="1"/>
</dbReference>